<evidence type="ECO:0000313" key="3">
    <source>
        <dbReference type="Proteomes" id="UP001187192"/>
    </source>
</evidence>
<evidence type="ECO:0000256" key="1">
    <source>
        <dbReference type="SAM" id="MobiDB-lite"/>
    </source>
</evidence>
<sequence length="60" mass="6531">MGNGIDMEEAPSTGNPHLQLHFYLSEDGDEDEDEDKDDFGGGDVDGKAFPDLIPNDSFLT</sequence>
<feature type="compositionally biased region" description="Acidic residues" evidence="1">
    <location>
        <begin position="26"/>
        <end position="37"/>
    </location>
</feature>
<evidence type="ECO:0000313" key="2">
    <source>
        <dbReference type="EMBL" id="GMN39997.1"/>
    </source>
</evidence>
<accession>A0AA87ZU36</accession>
<dbReference type="Proteomes" id="UP001187192">
    <property type="component" value="Unassembled WGS sequence"/>
</dbReference>
<dbReference type="AlphaFoldDB" id="A0AA87ZU36"/>
<comment type="caution">
    <text evidence="2">The sequence shown here is derived from an EMBL/GenBank/DDBJ whole genome shotgun (WGS) entry which is preliminary data.</text>
</comment>
<dbReference type="EMBL" id="BTGU01000010">
    <property type="protein sequence ID" value="GMN39997.1"/>
    <property type="molecule type" value="Genomic_DNA"/>
</dbReference>
<keyword evidence="3" id="KW-1185">Reference proteome</keyword>
<protein>
    <submittedName>
        <fullName evidence="2">Uncharacterized protein</fullName>
    </submittedName>
</protein>
<organism evidence="2 3">
    <name type="scientific">Ficus carica</name>
    <name type="common">Common fig</name>
    <dbReference type="NCBI Taxonomy" id="3494"/>
    <lineage>
        <taxon>Eukaryota</taxon>
        <taxon>Viridiplantae</taxon>
        <taxon>Streptophyta</taxon>
        <taxon>Embryophyta</taxon>
        <taxon>Tracheophyta</taxon>
        <taxon>Spermatophyta</taxon>
        <taxon>Magnoliopsida</taxon>
        <taxon>eudicotyledons</taxon>
        <taxon>Gunneridae</taxon>
        <taxon>Pentapetalae</taxon>
        <taxon>rosids</taxon>
        <taxon>fabids</taxon>
        <taxon>Rosales</taxon>
        <taxon>Moraceae</taxon>
        <taxon>Ficeae</taxon>
        <taxon>Ficus</taxon>
    </lineage>
</organism>
<reference evidence="2" key="1">
    <citation type="submission" date="2023-07" db="EMBL/GenBank/DDBJ databases">
        <title>draft genome sequence of fig (Ficus carica).</title>
        <authorList>
            <person name="Takahashi T."/>
            <person name="Nishimura K."/>
        </authorList>
    </citation>
    <scope>NUCLEOTIDE SEQUENCE</scope>
</reference>
<name>A0AA87ZU36_FICCA</name>
<proteinExistence type="predicted"/>
<gene>
    <name evidence="2" type="ORF">TIFTF001_009220</name>
</gene>
<feature type="region of interest" description="Disordered" evidence="1">
    <location>
        <begin position="1"/>
        <end position="60"/>
    </location>
</feature>